<dbReference type="InterPro" id="IPR042184">
    <property type="entry name" value="YqeY/Aim41_N"/>
</dbReference>
<comment type="caution">
    <text evidence="1">The sequence shown here is derived from an EMBL/GenBank/DDBJ whole genome shotgun (WGS) entry which is preliminary data.</text>
</comment>
<name>S2WLF7_9ACTN</name>
<dbReference type="HOGENOM" id="CLU_079430_2_0_11"/>
<dbReference type="InterPro" id="IPR023168">
    <property type="entry name" value="GatB_Yqey_C_2"/>
</dbReference>
<dbReference type="RefSeq" id="WP_016455866.1">
    <property type="nucleotide sequence ID" value="NZ_KE150269.1"/>
</dbReference>
<dbReference type="InterPro" id="IPR019004">
    <property type="entry name" value="YqeY/Aim41"/>
</dbReference>
<dbReference type="EMBL" id="AGZR01000005">
    <property type="protein sequence ID" value="EPD33492.1"/>
    <property type="molecule type" value="Genomic_DNA"/>
</dbReference>
<dbReference type="PANTHER" id="PTHR28055:SF1">
    <property type="entry name" value="ALTERED INHERITANCE OF MITOCHONDRIA PROTEIN 41, MITOCHONDRIAL"/>
    <property type="match status" value="1"/>
</dbReference>
<dbReference type="STRING" id="883161.HMPREF9306_01033"/>
<sequence length="155" mass="16691">MGTLKTQLKKDLTAAMKAKDELAKSTIRMALAAFLNAEVSGSGKHELSDAEELKILTKEVKAREESAQTYIDAGRPELAESETAEAEFLHRYLPKQLSEDELAKLVDEAVAAAEAELGEKPTMRQMGSIVKAVNEKAAGAADGKTVATMVRSRLS</sequence>
<dbReference type="GO" id="GO:0016884">
    <property type="term" value="F:carbon-nitrogen ligase activity, with glutamine as amido-N-donor"/>
    <property type="evidence" value="ECO:0007669"/>
    <property type="project" value="InterPro"/>
</dbReference>
<dbReference type="PANTHER" id="PTHR28055">
    <property type="entry name" value="ALTERED INHERITANCE OF MITOCHONDRIA PROTEIN 41, MITOCHONDRIAL"/>
    <property type="match status" value="1"/>
</dbReference>
<accession>S2WLF7</accession>
<evidence type="ECO:0008006" key="3">
    <source>
        <dbReference type="Google" id="ProtNLM"/>
    </source>
</evidence>
<dbReference type="PATRIC" id="fig|883161.3.peg.1030"/>
<dbReference type="Gene3D" id="1.10.10.410">
    <property type="match status" value="1"/>
</dbReference>
<dbReference type="Proteomes" id="UP000014417">
    <property type="component" value="Unassembled WGS sequence"/>
</dbReference>
<protein>
    <recommendedName>
        <fullName evidence="3">GatB/YqeY domain-containing protein</fullName>
    </recommendedName>
</protein>
<dbReference type="InterPro" id="IPR003789">
    <property type="entry name" value="Asn/Gln_tRNA_amidoTrase-B-like"/>
</dbReference>
<dbReference type="OrthoDB" id="5244551at2"/>
<keyword evidence="2" id="KW-1185">Reference proteome</keyword>
<dbReference type="Gene3D" id="1.10.1510.10">
    <property type="entry name" value="Uncharacterised protein YqeY/AIM41 PF09424, N-terminal domain"/>
    <property type="match status" value="1"/>
</dbReference>
<gene>
    <name evidence="1" type="ORF">HMPREF9306_01033</name>
</gene>
<proteinExistence type="predicted"/>
<reference evidence="1 2" key="1">
    <citation type="submission" date="2013-04" db="EMBL/GenBank/DDBJ databases">
        <title>The Genome Sequence of Propionimicrobium lymphophilum ACS-093-V-SCH5.</title>
        <authorList>
            <consortium name="The Broad Institute Genomics Platform"/>
            <person name="Earl A."/>
            <person name="Ward D."/>
            <person name="Feldgarden M."/>
            <person name="Gevers D."/>
            <person name="Saerens B."/>
            <person name="Vaneechoutte M."/>
            <person name="Walker B."/>
            <person name="Young S."/>
            <person name="Zeng Q."/>
            <person name="Gargeya S."/>
            <person name="Fitzgerald M."/>
            <person name="Haas B."/>
            <person name="Abouelleil A."/>
            <person name="Allen A.W."/>
            <person name="Alvarado L."/>
            <person name="Arachchi H.M."/>
            <person name="Berlin A.M."/>
            <person name="Chapman S.B."/>
            <person name="Gainer-Dewar J."/>
            <person name="Goldberg J."/>
            <person name="Griggs A."/>
            <person name="Gujja S."/>
            <person name="Hansen M."/>
            <person name="Howarth C."/>
            <person name="Imamovic A."/>
            <person name="Ireland A."/>
            <person name="Larimer J."/>
            <person name="McCowan C."/>
            <person name="Murphy C."/>
            <person name="Pearson M."/>
            <person name="Poon T.W."/>
            <person name="Priest M."/>
            <person name="Roberts A."/>
            <person name="Saif S."/>
            <person name="Shea T."/>
            <person name="Sisk P."/>
            <person name="Sykes S."/>
            <person name="Wortman J."/>
            <person name="Nusbaum C."/>
            <person name="Birren B."/>
        </authorList>
    </citation>
    <scope>NUCLEOTIDE SEQUENCE [LARGE SCALE GENOMIC DNA]</scope>
    <source>
        <strain evidence="1 2">ACS-093-V-SCH5</strain>
    </source>
</reference>
<organism evidence="1 2">
    <name type="scientific">Propionimicrobium lymphophilum ACS-093-V-SCH5</name>
    <dbReference type="NCBI Taxonomy" id="883161"/>
    <lineage>
        <taxon>Bacteria</taxon>
        <taxon>Bacillati</taxon>
        <taxon>Actinomycetota</taxon>
        <taxon>Actinomycetes</taxon>
        <taxon>Propionibacteriales</taxon>
        <taxon>Propionibacteriaceae</taxon>
        <taxon>Propionimicrobium</taxon>
    </lineage>
</organism>
<evidence type="ECO:0000313" key="1">
    <source>
        <dbReference type="EMBL" id="EPD33492.1"/>
    </source>
</evidence>
<dbReference type="Pfam" id="PF09424">
    <property type="entry name" value="YqeY"/>
    <property type="match status" value="1"/>
</dbReference>
<dbReference type="AlphaFoldDB" id="S2WLF7"/>
<dbReference type="SUPFAM" id="SSF89095">
    <property type="entry name" value="GatB/YqeY motif"/>
    <property type="match status" value="1"/>
</dbReference>
<evidence type="ECO:0000313" key="2">
    <source>
        <dbReference type="Proteomes" id="UP000014417"/>
    </source>
</evidence>